<dbReference type="InterPro" id="IPR051201">
    <property type="entry name" value="Chloro_Bact_Ser_Proteases"/>
</dbReference>
<evidence type="ECO:0000256" key="5">
    <source>
        <dbReference type="SAM" id="Phobius"/>
    </source>
</evidence>
<dbReference type="InterPro" id="IPR043504">
    <property type="entry name" value="Peptidase_S1_PA_chymotrypsin"/>
</dbReference>
<dbReference type="GO" id="GO:0008233">
    <property type="term" value="F:peptidase activity"/>
    <property type="evidence" value="ECO:0007669"/>
    <property type="project" value="UniProtKB-KW"/>
</dbReference>
<keyword evidence="5" id="KW-1133">Transmembrane helix</keyword>
<feature type="domain" description="PDZ" evidence="6">
    <location>
        <begin position="381"/>
        <end position="461"/>
    </location>
</feature>
<dbReference type="InterPro" id="IPR036034">
    <property type="entry name" value="PDZ_sf"/>
</dbReference>
<dbReference type="InterPro" id="IPR001940">
    <property type="entry name" value="Peptidase_S1C"/>
</dbReference>
<protein>
    <submittedName>
        <fullName evidence="7">Serine protease HtrA</fullName>
    </submittedName>
</protein>
<dbReference type="GO" id="GO:0006508">
    <property type="term" value="P:proteolysis"/>
    <property type="evidence" value="ECO:0007669"/>
    <property type="project" value="UniProtKB-KW"/>
</dbReference>
<feature type="compositionally biased region" description="Low complexity" evidence="4">
    <location>
        <begin position="66"/>
        <end position="91"/>
    </location>
</feature>
<dbReference type="RefSeq" id="WP_022862864.1">
    <property type="nucleotide sequence ID" value="NZ_ATVG01000004.1"/>
</dbReference>
<keyword evidence="8" id="KW-1185">Reference proteome</keyword>
<evidence type="ECO:0000256" key="2">
    <source>
        <dbReference type="ARBA" id="ARBA00022670"/>
    </source>
</evidence>
<keyword evidence="3" id="KW-0378">Hydrolase</keyword>
<feature type="compositionally biased region" description="Basic and acidic residues" evidence="4">
    <location>
        <begin position="152"/>
        <end position="161"/>
    </location>
</feature>
<sequence length="475" mass="48701">MQNQHDDEFRRDGQSYSRGWNAPRGNGDATASPYAGNSYPGENRSSEPQPGEASAAYTHTAPGDTAAWSAHQQQPQQAAPAPEGQTPAGPQVSSPQPAAPEKKRRGLSWPGALALMLAGSIVSGIGAGAAVQAMNKGNHSTATVNEALHQGADNDKKDDSKPAPAPAEGSTEDVAAKVTPAVVAIQVATGRGASEGSGSIISSDGYVLTNHHVIAEAAQRGQAEIRVTLNDGSKHGAEYVASDPNTDVGVIKIKDGKDLPTLKFGDSDGLRVGQEVVAVGSPLGLNATVTSGIVSALNRPVRAAQDGGELSLIDAVQTDAAVNPGNSGGPLVDMDGNIVGMNSMIASLSAQSGQQDASGSIGLGFAIPSNFAKRMADELINNGEVKHPMLGVKVDARNPVDGGAYVVDVEPGSPADKAGIERGDVITRVNDRLVEDSDTLIAATRSKEFGATVTLEVADPDGENRHEVEVTLSDE</sequence>
<gene>
    <name evidence="7" type="primary">htrA</name>
    <name evidence="7" type="ORF">CMASS_03295</name>
</gene>
<dbReference type="InterPro" id="IPR001478">
    <property type="entry name" value="PDZ"/>
</dbReference>
<accession>A0ABY7U8P3</accession>
<dbReference type="Gene3D" id="2.40.10.10">
    <property type="entry name" value="Trypsin-like serine proteases"/>
    <property type="match status" value="2"/>
</dbReference>
<keyword evidence="2 7" id="KW-0645">Protease</keyword>
<dbReference type="SUPFAM" id="SSF50494">
    <property type="entry name" value="Trypsin-like serine proteases"/>
    <property type="match status" value="1"/>
</dbReference>
<evidence type="ECO:0000256" key="3">
    <source>
        <dbReference type="ARBA" id="ARBA00022801"/>
    </source>
</evidence>
<dbReference type="SUPFAM" id="SSF50156">
    <property type="entry name" value="PDZ domain-like"/>
    <property type="match status" value="1"/>
</dbReference>
<dbReference type="Pfam" id="PF13180">
    <property type="entry name" value="PDZ_2"/>
    <property type="match status" value="1"/>
</dbReference>
<organism evidence="7 8">
    <name type="scientific">Corynebacterium massiliense DSM 45435</name>
    <dbReference type="NCBI Taxonomy" id="1121364"/>
    <lineage>
        <taxon>Bacteria</taxon>
        <taxon>Bacillati</taxon>
        <taxon>Actinomycetota</taxon>
        <taxon>Actinomycetes</taxon>
        <taxon>Mycobacteriales</taxon>
        <taxon>Corynebacteriaceae</taxon>
        <taxon>Corynebacterium</taxon>
    </lineage>
</organism>
<evidence type="ECO:0000313" key="7">
    <source>
        <dbReference type="EMBL" id="WCZ32113.1"/>
    </source>
</evidence>
<reference evidence="7 8" key="1">
    <citation type="submission" date="2020-10" db="EMBL/GenBank/DDBJ databases">
        <title>Complete genome sequence of Corynebacterium massiliense DSM 45435, type strain of Corynebacterium massiliense.</title>
        <authorList>
            <person name="Busche T."/>
            <person name="Kalinowski J."/>
            <person name="Ruckert C."/>
        </authorList>
    </citation>
    <scope>NUCLEOTIDE SEQUENCE [LARGE SCALE GENOMIC DNA]</scope>
    <source>
        <strain evidence="7 8">DSM 45435</strain>
    </source>
</reference>
<dbReference type="EMBL" id="CP063189">
    <property type="protein sequence ID" value="WCZ32113.1"/>
    <property type="molecule type" value="Genomic_DNA"/>
</dbReference>
<proteinExistence type="inferred from homology"/>
<evidence type="ECO:0000256" key="1">
    <source>
        <dbReference type="ARBA" id="ARBA00010541"/>
    </source>
</evidence>
<keyword evidence="5" id="KW-0472">Membrane</keyword>
<comment type="similarity">
    <text evidence="1">Belongs to the peptidase S1C family.</text>
</comment>
<dbReference type="PRINTS" id="PR00834">
    <property type="entry name" value="PROTEASES2C"/>
</dbReference>
<dbReference type="SMART" id="SM00228">
    <property type="entry name" value="PDZ"/>
    <property type="match status" value="1"/>
</dbReference>
<feature type="region of interest" description="Disordered" evidence="4">
    <location>
        <begin position="151"/>
        <end position="174"/>
    </location>
</feature>
<dbReference type="PROSITE" id="PS50106">
    <property type="entry name" value="PDZ"/>
    <property type="match status" value="1"/>
</dbReference>
<dbReference type="PANTHER" id="PTHR43343">
    <property type="entry name" value="PEPTIDASE S12"/>
    <property type="match status" value="1"/>
</dbReference>
<name>A0ABY7U8P3_9CORY</name>
<dbReference type="Pfam" id="PF13365">
    <property type="entry name" value="Trypsin_2"/>
    <property type="match status" value="1"/>
</dbReference>
<evidence type="ECO:0000259" key="6">
    <source>
        <dbReference type="PROSITE" id="PS50106"/>
    </source>
</evidence>
<evidence type="ECO:0000256" key="4">
    <source>
        <dbReference type="SAM" id="MobiDB-lite"/>
    </source>
</evidence>
<evidence type="ECO:0000313" key="8">
    <source>
        <dbReference type="Proteomes" id="UP001220064"/>
    </source>
</evidence>
<feature type="transmembrane region" description="Helical" evidence="5">
    <location>
        <begin position="112"/>
        <end position="131"/>
    </location>
</feature>
<dbReference type="Proteomes" id="UP001220064">
    <property type="component" value="Chromosome"/>
</dbReference>
<dbReference type="PANTHER" id="PTHR43343:SF3">
    <property type="entry name" value="PROTEASE DO-LIKE 8, CHLOROPLASTIC"/>
    <property type="match status" value="1"/>
</dbReference>
<feature type="region of interest" description="Disordered" evidence="4">
    <location>
        <begin position="1"/>
        <end position="106"/>
    </location>
</feature>
<dbReference type="InterPro" id="IPR009003">
    <property type="entry name" value="Peptidase_S1_PA"/>
</dbReference>
<feature type="compositionally biased region" description="Basic and acidic residues" evidence="4">
    <location>
        <begin position="1"/>
        <end position="13"/>
    </location>
</feature>
<dbReference type="Gene3D" id="2.30.42.10">
    <property type="match status" value="1"/>
</dbReference>
<keyword evidence="5" id="KW-0812">Transmembrane</keyword>